<protein>
    <submittedName>
        <fullName evidence="3">Uncharacterized protein DUF1648</fullName>
    </submittedName>
</protein>
<dbReference type="EMBL" id="RJKE01000001">
    <property type="protein sequence ID" value="ROO85553.1"/>
    <property type="molecule type" value="Genomic_DNA"/>
</dbReference>
<feature type="domain" description="DUF1648" evidence="2">
    <location>
        <begin position="21"/>
        <end position="64"/>
    </location>
</feature>
<feature type="transmembrane region" description="Helical" evidence="1">
    <location>
        <begin position="132"/>
        <end position="151"/>
    </location>
</feature>
<evidence type="ECO:0000259" key="2">
    <source>
        <dbReference type="Pfam" id="PF07853"/>
    </source>
</evidence>
<feature type="transmembrane region" description="Helical" evidence="1">
    <location>
        <begin position="92"/>
        <end position="112"/>
    </location>
</feature>
<evidence type="ECO:0000313" key="4">
    <source>
        <dbReference type="Proteomes" id="UP000272400"/>
    </source>
</evidence>
<keyword evidence="1" id="KW-0472">Membrane</keyword>
<dbReference type="InterPro" id="IPR012867">
    <property type="entry name" value="DUF1648"/>
</dbReference>
<feature type="transmembrane region" description="Helical" evidence="1">
    <location>
        <begin position="182"/>
        <end position="203"/>
    </location>
</feature>
<name>A0A3N1CW90_9ACTN</name>
<comment type="caution">
    <text evidence="3">The sequence shown here is derived from an EMBL/GenBank/DDBJ whole genome shotgun (WGS) entry which is preliminary data.</text>
</comment>
<keyword evidence="1" id="KW-0812">Transmembrane</keyword>
<dbReference type="AlphaFoldDB" id="A0A3N1CW90"/>
<keyword evidence="1" id="KW-1133">Transmembrane helix</keyword>
<dbReference type="Proteomes" id="UP000272400">
    <property type="component" value="Unassembled WGS sequence"/>
</dbReference>
<dbReference type="OrthoDB" id="4303577at2"/>
<feature type="transmembrane region" description="Helical" evidence="1">
    <location>
        <begin position="12"/>
        <end position="33"/>
    </location>
</feature>
<evidence type="ECO:0000313" key="3">
    <source>
        <dbReference type="EMBL" id="ROO85553.1"/>
    </source>
</evidence>
<feature type="transmembrane region" description="Helical" evidence="1">
    <location>
        <begin position="209"/>
        <end position="229"/>
    </location>
</feature>
<evidence type="ECO:0000256" key="1">
    <source>
        <dbReference type="SAM" id="Phobius"/>
    </source>
</evidence>
<sequence length="327" mass="33769">MTASPPPTARFLAVAAGLPALFTVIAVVAQLILLPRLPDPAATHWGFNGLPDSFGPRWIGPLLAGLLGAGLPALVVANALPGLRRGDGGGAYRLSGALAPAISLFICVLMILTTVAQLDLATARESRLAPAWVLVPFAAALAVGVASWFALPREAGSAPGSTVSPRPLTSSERVVWTGRATLSPIGLVLIGLLVAGSWATVFLTAPEQTWMAVGVAVLVLVATLTTMTFRVRVDGRGLSVVSVFGLPRFRVPLADIASVEVVPVRPLGQFGGWGLRRIPGAFGVVLRTGDALQITRRSGPRFLVTVADAPTAASLLQGLATRAARTP</sequence>
<proteinExistence type="predicted"/>
<feature type="transmembrane region" description="Helical" evidence="1">
    <location>
        <begin position="58"/>
        <end position="80"/>
    </location>
</feature>
<gene>
    <name evidence="3" type="ORF">EDD29_3099</name>
</gene>
<dbReference type="RefSeq" id="WP_123665046.1">
    <property type="nucleotide sequence ID" value="NZ_RJKE01000001.1"/>
</dbReference>
<organism evidence="3 4">
    <name type="scientific">Actinocorallia herbida</name>
    <dbReference type="NCBI Taxonomy" id="58109"/>
    <lineage>
        <taxon>Bacteria</taxon>
        <taxon>Bacillati</taxon>
        <taxon>Actinomycetota</taxon>
        <taxon>Actinomycetes</taxon>
        <taxon>Streptosporangiales</taxon>
        <taxon>Thermomonosporaceae</taxon>
        <taxon>Actinocorallia</taxon>
    </lineage>
</organism>
<reference evidence="3 4" key="1">
    <citation type="submission" date="2018-11" db="EMBL/GenBank/DDBJ databases">
        <title>Sequencing the genomes of 1000 actinobacteria strains.</title>
        <authorList>
            <person name="Klenk H.-P."/>
        </authorList>
    </citation>
    <scope>NUCLEOTIDE SEQUENCE [LARGE SCALE GENOMIC DNA]</scope>
    <source>
        <strain evidence="3 4">DSM 44254</strain>
    </source>
</reference>
<keyword evidence="4" id="KW-1185">Reference proteome</keyword>
<dbReference type="Pfam" id="PF07853">
    <property type="entry name" value="DUF1648"/>
    <property type="match status" value="1"/>
</dbReference>
<accession>A0A3N1CW90</accession>